<accession>A0A0D5NHQ3</accession>
<reference evidence="2" key="2">
    <citation type="submission" date="2015-03" db="EMBL/GenBank/DDBJ databases">
        <title>Genome sequence of Paenibacillus beijingensis strain DSM 24997T.</title>
        <authorList>
            <person name="Kwak Y."/>
            <person name="Shin J.-H."/>
        </authorList>
    </citation>
    <scope>NUCLEOTIDE SEQUENCE [LARGE SCALE GENOMIC DNA]</scope>
    <source>
        <strain evidence="2">DSM 24997</strain>
    </source>
</reference>
<name>A0A0D5NHQ3_9BACL</name>
<dbReference type="KEGG" id="pbj:VN24_08585"/>
<dbReference type="AlphaFoldDB" id="A0A0D5NHQ3"/>
<sequence length="92" mass="11256">MIEWLCKNVLFRDHDFEHLIETVYRRFREMKIMPPTPERIERLIRTAIHTYEEQFFQATLEKLPAITRVDQHIFTGSSVYVRGIKRSSRRYL</sequence>
<proteinExistence type="predicted"/>
<dbReference type="Proteomes" id="UP000032633">
    <property type="component" value="Chromosome"/>
</dbReference>
<dbReference type="STRING" id="1126833.VN24_08585"/>
<evidence type="ECO:0000313" key="2">
    <source>
        <dbReference type="Proteomes" id="UP000032633"/>
    </source>
</evidence>
<evidence type="ECO:0000313" key="1">
    <source>
        <dbReference type="EMBL" id="AJY74625.1"/>
    </source>
</evidence>
<protein>
    <submittedName>
        <fullName evidence="1">Uncharacterized protein</fullName>
    </submittedName>
</protein>
<dbReference type="PATRIC" id="fig|1126833.4.peg.1894"/>
<gene>
    <name evidence="1" type="ORF">VN24_08585</name>
</gene>
<dbReference type="EMBL" id="CP011058">
    <property type="protein sequence ID" value="AJY74625.1"/>
    <property type="molecule type" value="Genomic_DNA"/>
</dbReference>
<keyword evidence="2" id="KW-1185">Reference proteome</keyword>
<reference evidence="1 2" key="1">
    <citation type="journal article" date="2015" name="J. Biotechnol.">
        <title>Complete genome sequence of Paenibacillus beijingensis 7188(T) (=DSM 24997(T)), a novel rhizobacterium from jujube garden soil.</title>
        <authorList>
            <person name="Kwak Y."/>
            <person name="Shin J.H."/>
        </authorList>
    </citation>
    <scope>NUCLEOTIDE SEQUENCE [LARGE SCALE GENOMIC DNA]</scope>
    <source>
        <strain evidence="1 2">DSM 24997</strain>
    </source>
</reference>
<organism evidence="1 2">
    <name type="scientific">Paenibacillus beijingensis</name>
    <dbReference type="NCBI Taxonomy" id="1126833"/>
    <lineage>
        <taxon>Bacteria</taxon>
        <taxon>Bacillati</taxon>
        <taxon>Bacillota</taxon>
        <taxon>Bacilli</taxon>
        <taxon>Bacillales</taxon>
        <taxon>Paenibacillaceae</taxon>
        <taxon>Paenibacillus</taxon>
    </lineage>
</organism>
<dbReference type="HOGENOM" id="CLU_2410438_0_0_9"/>